<sequence length="587" mass="68163">MLSEEVEYQWSSRKVYIMVLICQFLGTSNVNSIPSNALLQGTFGYTIFLTVFYIFMGIPILYMESVVGQFTTRDCVDAWKIRPCFSYIGYMVVLWQAIILIFNHIVTSFLIHYFLISFESPVPFYTCGSWSSKFCNSLVTNYTVNQDCIKYQNLFPYCDNLYKTFPEYEYWRHNLVRPDNAGYKIAWKVCLASGLICFVVYIGCFKRSKSLKWLVGGFAAYPMLALMILLIGSMRQKGLVVKFEEALDLDFTNFKNKFRLSNLIHQVVFNLNIGTGVIFTLSSSTSFRNPCFSDMVIAVVFFTVFSIMFVFTIAMMTCPYAFEYGVQTLAIIKTPMTLNFEKFPRLLYLYEDKTFYLIIMFSCNATLGICTSVMLFFNIIEVILKRCPKLRMYPGLTTFCSVVFMFIITIPFLSYNGVNIVAMCFRRYISLFSTFLAILECLVFLIWYGINKFAEDVHFMLGIKPKNCIKVSWILSIIFLIYAFGTEVYYQMMTESNFIYATYGLLFLVSILIFIFVIRILYAVCKNKAVKYLSLDPSWGPTNDLLQRSRAMFSAQAMTKEYIYRQYSLQAGIMARQKNANKRVCYR</sequence>
<evidence type="ECO:0000256" key="2">
    <source>
        <dbReference type="ARBA" id="ARBA00006459"/>
    </source>
</evidence>
<evidence type="ECO:0000256" key="6">
    <source>
        <dbReference type="ARBA" id="ARBA00022989"/>
    </source>
</evidence>
<keyword evidence="9" id="KW-1185">Reference proteome</keyword>
<feature type="transmembrane region" description="Helical" evidence="8">
    <location>
        <begin position="84"/>
        <end position="115"/>
    </location>
</feature>
<dbReference type="Proteomes" id="UP001652626">
    <property type="component" value="Chromosome Z"/>
</dbReference>
<feature type="transmembrane region" description="Helical" evidence="8">
    <location>
        <begin position="498"/>
        <end position="522"/>
    </location>
</feature>
<organism evidence="9 10">
    <name type="scientific">Vanessa tameamea</name>
    <name type="common">Kamehameha butterfly</name>
    <dbReference type="NCBI Taxonomy" id="334116"/>
    <lineage>
        <taxon>Eukaryota</taxon>
        <taxon>Metazoa</taxon>
        <taxon>Ecdysozoa</taxon>
        <taxon>Arthropoda</taxon>
        <taxon>Hexapoda</taxon>
        <taxon>Insecta</taxon>
        <taxon>Pterygota</taxon>
        <taxon>Neoptera</taxon>
        <taxon>Endopterygota</taxon>
        <taxon>Lepidoptera</taxon>
        <taxon>Glossata</taxon>
        <taxon>Ditrysia</taxon>
        <taxon>Papilionoidea</taxon>
        <taxon>Nymphalidae</taxon>
        <taxon>Nymphalinae</taxon>
        <taxon>Vanessa</taxon>
    </lineage>
</organism>
<evidence type="ECO:0000256" key="8">
    <source>
        <dbReference type="SAM" id="Phobius"/>
    </source>
</evidence>
<dbReference type="InterPro" id="IPR000175">
    <property type="entry name" value="Na/ntran_symport"/>
</dbReference>
<evidence type="ECO:0000313" key="9">
    <source>
        <dbReference type="Proteomes" id="UP001652626"/>
    </source>
</evidence>
<gene>
    <name evidence="10" type="primary">LOC135194656</name>
</gene>
<keyword evidence="5" id="KW-0769">Symport</keyword>
<proteinExistence type="inferred from homology"/>
<feature type="transmembrane region" description="Helical" evidence="8">
    <location>
        <begin position="428"/>
        <end position="450"/>
    </location>
</feature>
<feature type="transmembrane region" description="Helical" evidence="8">
    <location>
        <begin position="392"/>
        <end position="413"/>
    </location>
</feature>
<dbReference type="RefSeq" id="XP_064076465.1">
    <property type="nucleotide sequence ID" value="XM_064220395.1"/>
</dbReference>
<comment type="subcellular location">
    <subcellularLocation>
        <location evidence="1">Membrane</location>
        <topology evidence="1">Multi-pass membrane protein</topology>
    </subcellularLocation>
</comment>
<evidence type="ECO:0000256" key="1">
    <source>
        <dbReference type="ARBA" id="ARBA00004141"/>
    </source>
</evidence>
<keyword evidence="6 8" id="KW-1133">Transmembrane helix</keyword>
<dbReference type="PRINTS" id="PR00176">
    <property type="entry name" value="NANEUSMPORT"/>
</dbReference>
<dbReference type="GeneID" id="135194656"/>
<dbReference type="PROSITE" id="PS50267">
    <property type="entry name" value="NA_NEUROTRAN_SYMP_3"/>
    <property type="match status" value="1"/>
</dbReference>
<feature type="transmembrane region" description="Helical" evidence="8">
    <location>
        <begin position="211"/>
        <end position="232"/>
    </location>
</feature>
<evidence type="ECO:0000256" key="3">
    <source>
        <dbReference type="ARBA" id="ARBA00022448"/>
    </source>
</evidence>
<accession>A0ABM4AYU1</accession>
<protein>
    <submittedName>
        <fullName evidence="10">Sodium- and chloride-dependent neutral and basic amino acid transporter B(0+)-like</fullName>
    </submittedName>
</protein>
<evidence type="ECO:0000256" key="7">
    <source>
        <dbReference type="ARBA" id="ARBA00023136"/>
    </source>
</evidence>
<feature type="transmembrane region" description="Helical" evidence="8">
    <location>
        <begin position="295"/>
        <end position="322"/>
    </location>
</feature>
<evidence type="ECO:0000256" key="4">
    <source>
        <dbReference type="ARBA" id="ARBA00022692"/>
    </source>
</evidence>
<feature type="transmembrane region" description="Helical" evidence="8">
    <location>
        <begin position="263"/>
        <end position="283"/>
    </location>
</feature>
<feature type="transmembrane region" description="Helical" evidence="8">
    <location>
        <begin position="185"/>
        <end position="204"/>
    </location>
</feature>
<dbReference type="PANTHER" id="PTHR11616:SF241">
    <property type="entry name" value="SODIUM- AND CHLORIDE-DEPENDENT GLYCINE TRANSPORTER 2"/>
    <property type="match status" value="1"/>
</dbReference>
<keyword evidence="4 8" id="KW-0812">Transmembrane</keyword>
<dbReference type="Pfam" id="PF00209">
    <property type="entry name" value="SNF"/>
    <property type="match status" value="1"/>
</dbReference>
<evidence type="ECO:0000313" key="10">
    <source>
        <dbReference type="RefSeq" id="XP_064076465.1"/>
    </source>
</evidence>
<comment type="similarity">
    <text evidence="2">Belongs to the sodium:neurotransmitter symporter (SNF) (TC 2.A.22) family.</text>
</comment>
<feature type="transmembrane region" description="Helical" evidence="8">
    <location>
        <begin position="45"/>
        <end position="63"/>
    </location>
</feature>
<name>A0ABM4AYU1_VANTA</name>
<dbReference type="InterPro" id="IPR037272">
    <property type="entry name" value="SNS_sf"/>
</dbReference>
<keyword evidence="3" id="KW-0813">Transport</keyword>
<feature type="transmembrane region" description="Helical" evidence="8">
    <location>
        <begin position="355"/>
        <end position="380"/>
    </location>
</feature>
<evidence type="ECO:0000256" key="5">
    <source>
        <dbReference type="ARBA" id="ARBA00022847"/>
    </source>
</evidence>
<feature type="transmembrane region" description="Helical" evidence="8">
    <location>
        <begin position="471"/>
        <end position="492"/>
    </location>
</feature>
<dbReference type="SUPFAM" id="SSF161070">
    <property type="entry name" value="SNF-like"/>
    <property type="match status" value="1"/>
</dbReference>
<reference evidence="10" key="1">
    <citation type="submission" date="2025-08" db="UniProtKB">
        <authorList>
            <consortium name="RefSeq"/>
        </authorList>
    </citation>
    <scope>IDENTIFICATION</scope>
    <source>
        <tissue evidence="10">Whole body</tissue>
    </source>
</reference>
<dbReference type="PANTHER" id="PTHR11616">
    <property type="entry name" value="SODIUM/CHLORIDE DEPENDENT TRANSPORTER"/>
    <property type="match status" value="1"/>
</dbReference>
<keyword evidence="7 8" id="KW-0472">Membrane</keyword>